<accession>A0A5B8FXQ1</accession>
<dbReference type="OrthoDB" id="5377981at2"/>
<organism evidence="2 3">
    <name type="scientific">Paroceanicella profunda</name>
    <dbReference type="NCBI Taxonomy" id="2579971"/>
    <lineage>
        <taxon>Bacteria</taxon>
        <taxon>Pseudomonadati</taxon>
        <taxon>Pseudomonadota</taxon>
        <taxon>Alphaproteobacteria</taxon>
        <taxon>Rhodobacterales</taxon>
        <taxon>Paracoccaceae</taxon>
        <taxon>Paroceanicella</taxon>
    </lineage>
</organism>
<sequence>MSNAEANAADPTRPRNLKSLDAALDAMVSNGSIPYVVAALGNSAGQIWSGAAGERASGMAAGGDTIFRIVSMSKAVGATAALILADRGRLNWETPVEEILPDFARLVVIENDVETQLRRPARTKATLRNLATHTSGLAYEFWDGAVGRYLAESGMPSIVSGQRAGLLYPLAFDPGTAWQYGGGADWLGLAVSAIDGRSIDRFCIEEIFEPLGLTSTSFELNATSAALLGDVLARKENGELGSSVLNLDPPASPEFYGMGHALYSTAPDYLRFLRMWLGMGSLDGVRILSEATARDALRNQIGTLRIEPRSTVFAPATSDLDPMPGVELSHSLVAARTERQMPGRRAVGSAFWGGVMNTHFWLDPTADLAGVFMTQVVPFLDGYVMRDLEEFERLSYSLMI</sequence>
<gene>
    <name evidence="2" type="ORF">FDP22_16755</name>
</gene>
<keyword evidence="3" id="KW-1185">Reference proteome</keyword>
<dbReference type="KEGG" id="ppru:FDP22_16755"/>
<dbReference type="EMBL" id="CP040818">
    <property type="protein sequence ID" value="QDL93285.1"/>
    <property type="molecule type" value="Genomic_DNA"/>
</dbReference>
<dbReference type="Gene3D" id="3.40.710.10">
    <property type="entry name" value="DD-peptidase/beta-lactamase superfamily"/>
    <property type="match status" value="1"/>
</dbReference>
<dbReference type="AlphaFoldDB" id="A0A5B8FXQ1"/>
<evidence type="ECO:0000313" key="2">
    <source>
        <dbReference type="EMBL" id="QDL93285.1"/>
    </source>
</evidence>
<dbReference type="Proteomes" id="UP000305888">
    <property type="component" value="Chromosome"/>
</dbReference>
<name>A0A5B8FXQ1_9RHOB</name>
<protein>
    <submittedName>
        <fullName evidence="2">Beta-lactamase family protein</fullName>
    </submittedName>
</protein>
<proteinExistence type="predicted"/>
<dbReference type="PANTHER" id="PTHR43283">
    <property type="entry name" value="BETA-LACTAMASE-RELATED"/>
    <property type="match status" value="1"/>
</dbReference>
<dbReference type="InterPro" id="IPR012338">
    <property type="entry name" value="Beta-lactam/transpept-like"/>
</dbReference>
<evidence type="ECO:0000259" key="1">
    <source>
        <dbReference type="Pfam" id="PF00144"/>
    </source>
</evidence>
<dbReference type="PANTHER" id="PTHR43283:SF3">
    <property type="entry name" value="BETA-LACTAMASE FAMILY PROTEIN (AFU_ORTHOLOGUE AFUA_5G07500)"/>
    <property type="match status" value="1"/>
</dbReference>
<dbReference type="RefSeq" id="WP_138579104.1">
    <property type="nucleotide sequence ID" value="NZ_CP040818.1"/>
</dbReference>
<reference evidence="2 3" key="1">
    <citation type="submission" date="2019-06" db="EMBL/GenBank/DDBJ databases">
        <title>Genome sequence of Rhodobacteraceae bacterium D4M1.</title>
        <authorList>
            <person name="Cao J."/>
        </authorList>
    </citation>
    <scope>NUCLEOTIDE SEQUENCE [LARGE SCALE GENOMIC DNA]</scope>
    <source>
        <strain evidence="2 3">D4M1</strain>
    </source>
</reference>
<dbReference type="Pfam" id="PF00144">
    <property type="entry name" value="Beta-lactamase"/>
    <property type="match status" value="1"/>
</dbReference>
<evidence type="ECO:0000313" key="3">
    <source>
        <dbReference type="Proteomes" id="UP000305888"/>
    </source>
</evidence>
<dbReference type="InterPro" id="IPR001466">
    <property type="entry name" value="Beta-lactam-related"/>
</dbReference>
<feature type="domain" description="Beta-lactamase-related" evidence="1">
    <location>
        <begin position="20"/>
        <end position="378"/>
    </location>
</feature>
<dbReference type="SUPFAM" id="SSF56601">
    <property type="entry name" value="beta-lactamase/transpeptidase-like"/>
    <property type="match status" value="1"/>
</dbReference>
<dbReference type="InterPro" id="IPR050789">
    <property type="entry name" value="Diverse_Enzym_Activities"/>
</dbReference>